<dbReference type="Pfam" id="PF04055">
    <property type="entry name" value="Radical_SAM"/>
    <property type="match status" value="1"/>
</dbReference>
<dbReference type="HOGENOM" id="CLU_011543_3_2_9"/>
<feature type="domain" description="Radical SAM core" evidence="1">
    <location>
        <begin position="270"/>
        <end position="512"/>
    </location>
</feature>
<dbReference type="EMBL" id="AEQN01000012">
    <property type="protein sequence ID" value="EFV02170.1"/>
    <property type="molecule type" value="Genomic_DNA"/>
</dbReference>
<dbReference type="SUPFAM" id="SSF102114">
    <property type="entry name" value="Radical SAM enzymes"/>
    <property type="match status" value="1"/>
</dbReference>
<dbReference type="InterPro" id="IPR006638">
    <property type="entry name" value="Elp3/MiaA/NifB-like_rSAM"/>
</dbReference>
<sequence>MEKRKITIKHPTIDKSFVDQHILPRVQKPITYQGNEANAIHKDPKATDVRFAFAFPDTYEVGMSHLGMKILYALLNDQQGVFCERVFAPWTDMEAQMRAHQVPLFALETMDPIADFDFLGFTLQYEMSYTNVLNMIDLAGISVESEDRRDGDPIVIAGGPCVYNPEPLADFIDVFAIGEGEELTLEIIDDYKQWKHRYGKKRRRDWLKHIAQTIKGVYVPALYTSSYNEDGTLAAFTPVDDSVPAVVSKRYIRDLEHVYYPDKLVMPYHDTVHDRIPYELFRGCGRGCRFCQAGMIYRPTRDKSVDCIESGIAQLLETTGYDEMTLLSLSSGDYPEIDRLIDDLVARYEDQHVAISLPSLRIDSVSVDMLEQIQKVRKSGITLAPEGGTQRMRNVINKNVTEEDLMSTVTQAFQKGWGHIKLYFMMGLPTETVEDIAGIADLAEKVVACYAQTPKEVRNRSCKVVVSTSCFVPKPFTPFQWFGQDRISDFVNKQKMLKREIKSRQIKYNWHESIVSFYEAVMARGDRRVGRALKRAWELGCVFDGWNECFDEAKWRQAFKDSDVDPEFYALRHRDFDELLPWDFIDIGVTKSFLIREMKRAEKEATTPFCREGCANCGIMQFDEGWQCHG</sequence>
<dbReference type="SFLD" id="SFLDS00029">
    <property type="entry name" value="Radical_SAM"/>
    <property type="match status" value="1"/>
</dbReference>
<dbReference type="CDD" id="cd01335">
    <property type="entry name" value="Radical_SAM"/>
    <property type="match status" value="1"/>
</dbReference>
<comment type="caution">
    <text evidence="2">The sequence shown here is derived from an EMBL/GenBank/DDBJ whole genome shotgun (WGS) entry which is preliminary data.</text>
</comment>
<organism evidence="2 3">
    <name type="scientific">Pseudoramibacter alactolyticus ATCC 23263</name>
    <dbReference type="NCBI Taxonomy" id="887929"/>
    <lineage>
        <taxon>Bacteria</taxon>
        <taxon>Bacillati</taxon>
        <taxon>Bacillota</taxon>
        <taxon>Clostridia</taxon>
        <taxon>Eubacteriales</taxon>
        <taxon>Eubacteriaceae</taxon>
        <taxon>Pseudoramibacter</taxon>
    </lineage>
</organism>
<reference evidence="2 3" key="1">
    <citation type="submission" date="2010-12" db="EMBL/GenBank/DDBJ databases">
        <authorList>
            <person name="Muzny D."/>
            <person name="Qin X."/>
            <person name="Deng J."/>
            <person name="Jiang H."/>
            <person name="Liu Y."/>
            <person name="Qu J."/>
            <person name="Song X.-Z."/>
            <person name="Zhang L."/>
            <person name="Thornton R."/>
            <person name="Coyle M."/>
            <person name="Francisco L."/>
            <person name="Jackson L."/>
            <person name="Javaid M."/>
            <person name="Korchina V."/>
            <person name="Kovar C."/>
            <person name="Mata R."/>
            <person name="Mathew T."/>
            <person name="Ngo R."/>
            <person name="Nguyen L."/>
            <person name="Nguyen N."/>
            <person name="Okwuonu G."/>
            <person name="Ongeri F."/>
            <person name="Pham C."/>
            <person name="Simmons D."/>
            <person name="Wilczek-Boney K."/>
            <person name="Hale W."/>
            <person name="Jakkamsetti A."/>
            <person name="Pham P."/>
            <person name="Ruth R."/>
            <person name="San Lucas F."/>
            <person name="Warren J."/>
            <person name="Zhang J."/>
            <person name="Zhao Z."/>
            <person name="Zhou C."/>
            <person name="Zhu D."/>
            <person name="Lee S."/>
            <person name="Bess C."/>
            <person name="Blankenburg K."/>
            <person name="Forbes L."/>
            <person name="Fu Q."/>
            <person name="Gubbala S."/>
            <person name="Hirani K."/>
            <person name="Jayaseelan J.C."/>
            <person name="Lara F."/>
            <person name="Munidasa M."/>
            <person name="Palculict T."/>
            <person name="Patil S."/>
            <person name="Pu L.-L."/>
            <person name="Saada N."/>
            <person name="Tang L."/>
            <person name="Weissenberger G."/>
            <person name="Zhu Y."/>
            <person name="Hemphill L."/>
            <person name="Shang Y."/>
            <person name="Youmans B."/>
            <person name="Ayvaz T."/>
            <person name="Ross M."/>
            <person name="Santibanez J."/>
            <person name="Aqrawi P."/>
            <person name="Gross S."/>
            <person name="Joshi V."/>
            <person name="Fowler G."/>
            <person name="Nazareth L."/>
            <person name="Reid J."/>
            <person name="Worley K."/>
            <person name="Petrosino J."/>
            <person name="Highlander S."/>
            <person name="Gibbs R."/>
        </authorList>
    </citation>
    <scope>NUCLEOTIDE SEQUENCE [LARGE SCALE GENOMIC DNA]</scope>
    <source>
        <strain evidence="2 3">ATCC 23263</strain>
    </source>
</reference>
<dbReference type="GO" id="GO:0051536">
    <property type="term" value="F:iron-sulfur cluster binding"/>
    <property type="evidence" value="ECO:0007669"/>
    <property type="project" value="InterPro"/>
</dbReference>
<dbReference type="SFLD" id="SFLDG01082">
    <property type="entry name" value="B12-binding_domain_containing"/>
    <property type="match status" value="1"/>
</dbReference>
<dbReference type="InterPro" id="IPR023404">
    <property type="entry name" value="rSAM_horseshoe"/>
</dbReference>
<evidence type="ECO:0000259" key="1">
    <source>
        <dbReference type="PROSITE" id="PS51918"/>
    </source>
</evidence>
<dbReference type="GO" id="GO:0003824">
    <property type="term" value="F:catalytic activity"/>
    <property type="evidence" value="ECO:0007669"/>
    <property type="project" value="InterPro"/>
</dbReference>
<dbReference type="PANTHER" id="PTHR42731:SF1">
    <property type="entry name" value="RADICAL SAM DOMAIN PROTEIN"/>
    <property type="match status" value="1"/>
</dbReference>
<dbReference type="InterPro" id="IPR023862">
    <property type="entry name" value="CHP03960_rSAM"/>
</dbReference>
<evidence type="ECO:0000313" key="3">
    <source>
        <dbReference type="Proteomes" id="UP000004754"/>
    </source>
</evidence>
<dbReference type="InterPro" id="IPR007197">
    <property type="entry name" value="rSAM"/>
</dbReference>
<dbReference type="STRING" id="887929.HMP0721_0766"/>
<evidence type="ECO:0000313" key="2">
    <source>
        <dbReference type="EMBL" id="EFV02170.1"/>
    </source>
</evidence>
<dbReference type="Gene3D" id="3.80.30.20">
    <property type="entry name" value="tm_1862 like domain"/>
    <property type="match status" value="1"/>
</dbReference>
<dbReference type="Pfam" id="PF19864">
    <property type="entry name" value="Radical_SAM_N2"/>
    <property type="match status" value="1"/>
</dbReference>
<proteinExistence type="predicted"/>
<dbReference type="SMART" id="SM00729">
    <property type="entry name" value="Elp3"/>
    <property type="match status" value="1"/>
</dbReference>
<dbReference type="InterPro" id="IPR045784">
    <property type="entry name" value="Radical_SAM_N2"/>
</dbReference>
<dbReference type="AlphaFoldDB" id="E6MFI3"/>
<protein>
    <submittedName>
        <fullName evidence="2">Radical SAM domain protein</fullName>
    </submittedName>
</protein>
<dbReference type="InterPro" id="IPR058240">
    <property type="entry name" value="rSAM_sf"/>
</dbReference>
<dbReference type="Proteomes" id="UP000004754">
    <property type="component" value="Unassembled WGS sequence"/>
</dbReference>
<dbReference type="PROSITE" id="PS51918">
    <property type="entry name" value="RADICAL_SAM"/>
    <property type="match status" value="1"/>
</dbReference>
<dbReference type="eggNOG" id="COG1032">
    <property type="taxonomic scope" value="Bacteria"/>
</dbReference>
<keyword evidence="3" id="KW-1185">Reference proteome</keyword>
<dbReference type="OrthoDB" id="9806827at2"/>
<dbReference type="PANTHER" id="PTHR42731">
    <property type="entry name" value="SLL1084 PROTEIN"/>
    <property type="match status" value="1"/>
</dbReference>
<gene>
    <name evidence="2" type="ORF">HMP0721_0766</name>
</gene>
<accession>E6MFI3</accession>
<name>E6MFI3_9FIRM</name>
<dbReference type="NCBIfam" id="TIGR03960">
    <property type="entry name" value="rSAM_fuse_unch"/>
    <property type="match status" value="1"/>
</dbReference>
<dbReference type="RefSeq" id="WP_006598190.1">
    <property type="nucleotide sequence ID" value="NZ_GL622359.1"/>
</dbReference>